<protein>
    <submittedName>
        <fullName evidence="2">Sulfotransferase family protein</fullName>
    </submittedName>
</protein>
<dbReference type="GO" id="GO:0008476">
    <property type="term" value="F:protein-tyrosine sulfotransferase activity"/>
    <property type="evidence" value="ECO:0007669"/>
    <property type="project" value="InterPro"/>
</dbReference>
<dbReference type="PANTHER" id="PTHR12788:SF10">
    <property type="entry name" value="PROTEIN-TYROSINE SULFOTRANSFERASE"/>
    <property type="match status" value="1"/>
</dbReference>
<evidence type="ECO:0000313" key="2">
    <source>
        <dbReference type="EMBL" id="SEI09839.1"/>
    </source>
</evidence>
<dbReference type="Gene3D" id="3.40.50.300">
    <property type="entry name" value="P-loop containing nucleotide triphosphate hydrolases"/>
    <property type="match status" value="1"/>
</dbReference>
<evidence type="ECO:0000313" key="3">
    <source>
        <dbReference type="Proteomes" id="UP000199371"/>
    </source>
</evidence>
<sequence>MVTFSGFLLGNIHVNVSSQYSLNDILSAVREGKRTEAQALITYFIETEPDLKTDWSKVAALALRIGDIKLARQAADFFHQCCVKSAETDIHYAGLCAEIGDLNKALRVVSPYIARKVALPSVYHLAGTVQAQQGRLQEARLNLLQALALAPHLGISWYTLASIVDFNQHPGLLQKMEFAFSQLRADDQRNFQQFMYALAKAFNDLREYAKAWEFYKAGAQIMADISEYSVDNNTREINRLIAGFNNTSLQQLPQSRSAYNAGVAILGLPRSGTTLLGQMLCAHSKVKGAGEFNAIGVACMHLRDNNFTDFPSFIARHGHSVAALEHIANIYQQVAEQRYSGQGYIIDKSLNLNRHFGIWAQVMPLGKAIYISRNDEDTAWSCFKSNFRSQAGWSWSVSHIAAYIKNERRLLQHWQKLYANRILHIRYEDLVARPQEVLTRICQHLELQYEPAMLSFYKSSSPVFTSSIGQVHQPLHQGNIGLSQHYPDFVSQLAQANKAVGVGADIS</sequence>
<reference evidence="3" key="1">
    <citation type="submission" date="2016-10" db="EMBL/GenBank/DDBJ databases">
        <authorList>
            <person name="Varghese N."/>
            <person name="Submissions S."/>
        </authorList>
    </citation>
    <scope>NUCLEOTIDE SEQUENCE [LARGE SCALE GENOMIC DNA]</scope>
    <source>
        <strain evidence="3">DSM 17616</strain>
    </source>
</reference>
<dbReference type="Gene3D" id="1.25.40.10">
    <property type="entry name" value="Tetratricopeptide repeat domain"/>
    <property type="match status" value="1"/>
</dbReference>
<dbReference type="STRING" id="173990.SAMN05660691_03629"/>
<keyword evidence="3" id="KW-1185">Reference proteome</keyword>
<dbReference type="PANTHER" id="PTHR12788">
    <property type="entry name" value="PROTEIN-TYROSINE SULFOTRANSFERASE 2"/>
    <property type="match status" value="1"/>
</dbReference>
<dbReference type="InterPro" id="IPR027417">
    <property type="entry name" value="P-loop_NTPase"/>
</dbReference>
<evidence type="ECO:0000256" key="1">
    <source>
        <dbReference type="ARBA" id="ARBA00022679"/>
    </source>
</evidence>
<keyword evidence="1 2" id="KW-0808">Transferase</keyword>
<dbReference type="Proteomes" id="UP000199371">
    <property type="component" value="Unassembled WGS sequence"/>
</dbReference>
<proteinExistence type="predicted"/>
<dbReference type="SUPFAM" id="SSF48452">
    <property type="entry name" value="TPR-like"/>
    <property type="match status" value="1"/>
</dbReference>
<name>A0A1H6NDD4_9GAMM</name>
<dbReference type="InterPro" id="IPR011990">
    <property type="entry name" value="TPR-like_helical_dom_sf"/>
</dbReference>
<dbReference type="AlphaFoldDB" id="A0A1H6NDD4"/>
<dbReference type="Pfam" id="PF13469">
    <property type="entry name" value="Sulfotransfer_3"/>
    <property type="match status" value="1"/>
</dbReference>
<dbReference type="SUPFAM" id="SSF52540">
    <property type="entry name" value="P-loop containing nucleoside triphosphate hydrolases"/>
    <property type="match status" value="1"/>
</dbReference>
<dbReference type="EMBL" id="FNXF01000018">
    <property type="protein sequence ID" value="SEI09839.1"/>
    <property type="molecule type" value="Genomic_DNA"/>
</dbReference>
<dbReference type="OrthoDB" id="9815894at2"/>
<dbReference type="InterPro" id="IPR026634">
    <property type="entry name" value="TPST-like"/>
</dbReference>
<gene>
    <name evidence="2" type="ORF">SAMN05660691_03629</name>
</gene>
<accession>A0A1H6NDD4</accession>
<organism evidence="2 3">
    <name type="scientific">Rheinheimera pacifica</name>
    <dbReference type="NCBI Taxonomy" id="173990"/>
    <lineage>
        <taxon>Bacteria</taxon>
        <taxon>Pseudomonadati</taxon>
        <taxon>Pseudomonadota</taxon>
        <taxon>Gammaproteobacteria</taxon>
        <taxon>Chromatiales</taxon>
        <taxon>Chromatiaceae</taxon>
        <taxon>Rheinheimera</taxon>
    </lineage>
</organism>